<keyword evidence="2" id="KW-1185">Reference proteome</keyword>
<evidence type="ECO:0000313" key="1">
    <source>
        <dbReference type="EMBL" id="MBF5056591.1"/>
    </source>
</evidence>
<organism evidence="1 2">
    <name type="scientific">Alloalcanivorax profundimaris</name>
    <dbReference type="NCBI Taxonomy" id="2735259"/>
    <lineage>
        <taxon>Bacteria</taxon>
        <taxon>Pseudomonadati</taxon>
        <taxon>Pseudomonadota</taxon>
        <taxon>Gammaproteobacteria</taxon>
        <taxon>Oceanospirillales</taxon>
        <taxon>Alcanivoracaceae</taxon>
        <taxon>Alloalcanivorax</taxon>
    </lineage>
</organism>
<sequence length="228" mass="25377">MTMYGEGSREKLDFLVWCMSFFVGMRLTTAEAGFLDATPIKSGVLVDFRLSGNAMVGALDMCAAYFESHRTDPIACQRVEAVIHALFMAQSPQNLEFESFQYLYMALDACFRSLSDAESCKPHVPHGSRIQWMCGLLEIPVPGWAEHSDKAPASVAAVRNDSFHEALFFGAPLGFSLYGGSQQPLNRPNVILQMQALVCRLLVAILGRPEARYVRSPVHTRQIFHLDI</sequence>
<dbReference type="EMBL" id="ARXX01000025">
    <property type="protein sequence ID" value="MBF5056591.1"/>
    <property type="molecule type" value="Genomic_DNA"/>
</dbReference>
<evidence type="ECO:0000313" key="2">
    <source>
        <dbReference type="Proteomes" id="UP000662703"/>
    </source>
</evidence>
<reference evidence="1 2" key="1">
    <citation type="submission" date="2012-09" db="EMBL/GenBank/DDBJ databases">
        <title>Genome Sequence of alkane-degrading Bacterium Alcanivorax sp. 521-1.</title>
        <authorList>
            <person name="Lai Q."/>
            <person name="Shao Z."/>
        </authorList>
    </citation>
    <scope>NUCLEOTIDE SEQUENCE [LARGE SCALE GENOMIC DNA]</scope>
    <source>
        <strain evidence="1 2">521-1</strain>
    </source>
</reference>
<protein>
    <submittedName>
        <fullName evidence="1">Uncharacterized protein</fullName>
    </submittedName>
</protein>
<name>A0ABS0AR55_9GAMM</name>
<gene>
    <name evidence="1" type="ORF">Y5W_01885</name>
</gene>
<dbReference type="Proteomes" id="UP000662703">
    <property type="component" value="Unassembled WGS sequence"/>
</dbReference>
<accession>A0ABS0AR55</accession>
<comment type="caution">
    <text evidence="1">The sequence shown here is derived from an EMBL/GenBank/DDBJ whole genome shotgun (WGS) entry which is preliminary data.</text>
</comment>
<proteinExistence type="predicted"/>